<dbReference type="PROSITE" id="PS50943">
    <property type="entry name" value="HTH_CROC1"/>
    <property type="match status" value="1"/>
</dbReference>
<accession>A0A437PXJ7</accession>
<dbReference type="InterPro" id="IPR001387">
    <property type="entry name" value="Cro/C1-type_HTH"/>
</dbReference>
<reference evidence="2 3" key="1">
    <citation type="submission" date="2019-01" db="EMBL/GenBank/DDBJ databases">
        <authorList>
            <person name="Chen W.-M."/>
        </authorList>
    </citation>
    <scope>NUCLEOTIDE SEQUENCE [LARGE SCALE GENOMIC DNA]</scope>
    <source>
        <strain evidence="2 3">FSY-15</strain>
    </source>
</reference>
<dbReference type="SUPFAM" id="SSF47413">
    <property type="entry name" value="lambda repressor-like DNA-binding domains"/>
    <property type="match status" value="1"/>
</dbReference>
<protein>
    <submittedName>
        <fullName evidence="2">Helix-turn-helix domain-containing protein</fullName>
    </submittedName>
</protein>
<dbReference type="InterPro" id="IPR053830">
    <property type="entry name" value="DUF6922"/>
</dbReference>
<sequence>MKSYIEKFKGIHPGIILDRELKKRALSQRPFALSIGEHPQTLNAITKGKRNLNTSIALKIERKLGLDEGTLAILQTYFDINEEKKKLPQNTPNLSIIRSSLFWDTDINKIDWIKQSKAVIQRVFERGNELEINEIKHFYGTATINEAMKKIVVEPYTVYSKTEKKNAVL</sequence>
<dbReference type="InterPro" id="IPR010982">
    <property type="entry name" value="Lambda_DNA-bd_dom_sf"/>
</dbReference>
<dbReference type="AlphaFoldDB" id="A0A437PXJ7"/>
<organism evidence="2 3">
    <name type="scientific">Sandaracinomonas limnophila</name>
    <dbReference type="NCBI Taxonomy" id="1862386"/>
    <lineage>
        <taxon>Bacteria</taxon>
        <taxon>Pseudomonadati</taxon>
        <taxon>Bacteroidota</taxon>
        <taxon>Cytophagia</taxon>
        <taxon>Cytophagales</taxon>
        <taxon>Flectobacillaceae</taxon>
        <taxon>Sandaracinomonas</taxon>
    </lineage>
</organism>
<dbReference type="OrthoDB" id="1364214at2"/>
<dbReference type="SMART" id="SM00530">
    <property type="entry name" value="HTH_XRE"/>
    <property type="match status" value="1"/>
</dbReference>
<dbReference type="EMBL" id="SACY01000001">
    <property type="protein sequence ID" value="RVU26972.1"/>
    <property type="molecule type" value="Genomic_DNA"/>
</dbReference>
<keyword evidence="3" id="KW-1185">Reference proteome</keyword>
<dbReference type="Gene3D" id="1.10.260.40">
    <property type="entry name" value="lambda repressor-like DNA-binding domains"/>
    <property type="match status" value="1"/>
</dbReference>
<evidence type="ECO:0000259" key="1">
    <source>
        <dbReference type="PROSITE" id="PS50943"/>
    </source>
</evidence>
<feature type="domain" description="HTH cro/C1-type" evidence="1">
    <location>
        <begin position="17"/>
        <end position="71"/>
    </location>
</feature>
<dbReference type="Pfam" id="PF01381">
    <property type="entry name" value="HTH_3"/>
    <property type="match status" value="1"/>
</dbReference>
<gene>
    <name evidence="2" type="ORF">EOJ36_02955</name>
</gene>
<evidence type="ECO:0000313" key="2">
    <source>
        <dbReference type="EMBL" id="RVU26972.1"/>
    </source>
</evidence>
<dbReference type="Pfam" id="PF21956">
    <property type="entry name" value="DUF6922"/>
    <property type="match status" value="1"/>
</dbReference>
<dbReference type="GO" id="GO:0003677">
    <property type="term" value="F:DNA binding"/>
    <property type="evidence" value="ECO:0007669"/>
    <property type="project" value="InterPro"/>
</dbReference>
<dbReference type="CDD" id="cd00093">
    <property type="entry name" value="HTH_XRE"/>
    <property type="match status" value="1"/>
</dbReference>
<comment type="caution">
    <text evidence="2">The sequence shown here is derived from an EMBL/GenBank/DDBJ whole genome shotgun (WGS) entry which is preliminary data.</text>
</comment>
<proteinExistence type="predicted"/>
<evidence type="ECO:0000313" key="3">
    <source>
        <dbReference type="Proteomes" id="UP000282832"/>
    </source>
</evidence>
<name>A0A437PXJ7_9BACT</name>
<dbReference type="Proteomes" id="UP000282832">
    <property type="component" value="Unassembled WGS sequence"/>
</dbReference>